<keyword evidence="2" id="KW-0560">Oxidoreductase</keyword>
<comment type="similarity">
    <text evidence="1 3">Belongs to the short-chain dehydrogenases/reductases (SDR) family.</text>
</comment>
<dbReference type="Proteomes" id="UP000182259">
    <property type="component" value="Chromosome II"/>
</dbReference>
<dbReference type="AlphaFoldDB" id="A0A1L0D6S0"/>
<reference evidence="4 5" key="1">
    <citation type="submission" date="2016-10" db="EMBL/GenBank/DDBJ databases">
        <authorList>
            <person name="de Groot N.N."/>
        </authorList>
    </citation>
    <scope>NUCLEOTIDE SEQUENCE [LARGE SCALE GENOMIC DNA]</scope>
    <source>
        <strain evidence="4 5">PYCC 4715</strain>
    </source>
</reference>
<evidence type="ECO:0000313" key="5">
    <source>
        <dbReference type="Proteomes" id="UP000182259"/>
    </source>
</evidence>
<sequence>MMPITSSLFYRAHKDFRKLSHRIVGHSLDPKIDVAVVTGGTSGLGREVVVLLAARGVRVAVLDVKIPSQDQCVQGTKYYQCDVSNPDQIISTKEKINSDLGVVSVLINNAGVANGKPLLDLDYEEIDKTIQVNLLLSFYTTKVFLPAMMELNRGYIITIGSVLGYMSPARLSAYGASKSGLVALHESLTYELGPPLLNPHGIKTLLVCPGQMRTDLFRGVLTPSSILAPELDPKYVAAKVVKALELGRRGEIRLPFYGNFLPVFRAVPWPVTEAARYLSGIDNSMRTFKESISRIISREPSAVNTPMIK</sequence>
<evidence type="ECO:0000256" key="3">
    <source>
        <dbReference type="RuleBase" id="RU000363"/>
    </source>
</evidence>
<evidence type="ECO:0000256" key="2">
    <source>
        <dbReference type="ARBA" id="ARBA00023002"/>
    </source>
</evidence>
<dbReference type="InterPro" id="IPR036291">
    <property type="entry name" value="NAD(P)-bd_dom_sf"/>
</dbReference>
<dbReference type="EMBL" id="LT635765">
    <property type="protein sequence ID" value="SGZ52220.1"/>
    <property type="molecule type" value="Genomic_DNA"/>
</dbReference>
<dbReference type="Gene3D" id="3.40.50.720">
    <property type="entry name" value="NAD(P)-binding Rossmann-like Domain"/>
    <property type="match status" value="1"/>
</dbReference>
<dbReference type="Pfam" id="PF00106">
    <property type="entry name" value="adh_short"/>
    <property type="match status" value="1"/>
</dbReference>
<dbReference type="SUPFAM" id="SSF51735">
    <property type="entry name" value="NAD(P)-binding Rossmann-fold domains"/>
    <property type="match status" value="1"/>
</dbReference>
<dbReference type="InterPro" id="IPR002347">
    <property type="entry name" value="SDR_fam"/>
</dbReference>
<evidence type="ECO:0000256" key="1">
    <source>
        <dbReference type="ARBA" id="ARBA00006484"/>
    </source>
</evidence>
<accession>A0A1L0D6S0</accession>
<dbReference type="PRINTS" id="PR00081">
    <property type="entry name" value="GDHRDH"/>
</dbReference>
<dbReference type="GO" id="GO:0016616">
    <property type="term" value="F:oxidoreductase activity, acting on the CH-OH group of donors, NAD or NADP as acceptor"/>
    <property type="evidence" value="ECO:0007669"/>
    <property type="project" value="TreeGrafter"/>
</dbReference>
<dbReference type="PANTHER" id="PTHR24322:SF736">
    <property type="entry name" value="RETINOL DEHYDROGENASE 10"/>
    <property type="match status" value="1"/>
</dbReference>
<evidence type="ECO:0000313" key="4">
    <source>
        <dbReference type="EMBL" id="SGZ52220.1"/>
    </source>
</evidence>
<name>A0A1L0D6S0_9ASCO</name>
<dbReference type="CDD" id="cd05339">
    <property type="entry name" value="17beta-HSDXI-like_SDR_c"/>
    <property type="match status" value="1"/>
</dbReference>
<organism evidence="4 5">
    <name type="scientific">Sungouiella intermedia</name>
    <dbReference type="NCBI Taxonomy" id="45354"/>
    <lineage>
        <taxon>Eukaryota</taxon>
        <taxon>Fungi</taxon>
        <taxon>Dikarya</taxon>
        <taxon>Ascomycota</taxon>
        <taxon>Saccharomycotina</taxon>
        <taxon>Pichiomycetes</taxon>
        <taxon>Metschnikowiaceae</taxon>
        <taxon>Sungouiella</taxon>
    </lineage>
</organism>
<dbReference type="PANTHER" id="PTHR24322">
    <property type="entry name" value="PKSB"/>
    <property type="match status" value="1"/>
</dbReference>
<gene>
    <name evidence="4" type="ORF">SAMEA4029009_CIC11G00000000742</name>
</gene>
<proteinExistence type="inferred from homology"/>
<protein>
    <submittedName>
        <fullName evidence="4">CIC11C00000000742</fullName>
    </submittedName>
</protein>
<dbReference type="PRINTS" id="PR00080">
    <property type="entry name" value="SDRFAMILY"/>
</dbReference>